<accession>A0ACB6QF39</accession>
<dbReference type="Proteomes" id="UP000799755">
    <property type="component" value="Unassembled WGS sequence"/>
</dbReference>
<evidence type="ECO:0000313" key="2">
    <source>
        <dbReference type="Proteomes" id="UP000799755"/>
    </source>
</evidence>
<keyword evidence="2" id="KW-1185">Reference proteome</keyword>
<comment type="caution">
    <text evidence="1">The sequence shown here is derived from an EMBL/GenBank/DDBJ whole genome shotgun (WGS) entry which is preliminary data.</text>
</comment>
<gene>
    <name evidence="1" type="ORF">BDR25DRAFT_360476</name>
</gene>
<organism evidence="1 2">
    <name type="scientific">Lindgomyces ingoldianus</name>
    <dbReference type="NCBI Taxonomy" id="673940"/>
    <lineage>
        <taxon>Eukaryota</taxon>
        <taxon>Fungi</taxon>
        <taxon>Dikarya</taxon>
        <taxon>Ascomycota</taxon>
        <taxon>Pezizomycotina</taxon>
        <taxon>Dothideomycetes</taxon>
        <taxon>Pleosporomycetidae</taxon>
        <taxon>Pleosporales</taxon>
        <taxon>Lindgomycetaceae</taxon>
        <taxon>Lindgomyces</taxon>
    </lineage>
</organism>
<proteinExistence type="predicted"/>
<name>A0ACB6QF39_9PLEO</name>
<dbReference type="EMBL" id="MU003529">
    <property type="protein sequence ID" value="KAF2465534.1"/>
    <property type="molecule type" value="Genomic_DNA"/>
</dbReference>
<sequence>MDLVVKLSCEQNGVDGILFGRLHSRSKGLHFQKSAPPHLSKLSGMHAQPVKRLHKSDIELEYSPVELHDDTDVVQRCQSSLAMRSWQPSARGAGEDFELVSRRGLASLNLGCCCSNPTTFDAKTANLRLQSLGANTSQASPAASQLVVELAALAFSPLTQRRLSLVPTSSRVFLDLAKPSPRHHAHAIRVWSAVHHLNSSAPPARLWRQVKVNIVRRGAVVLPPNTVNTAANMVKPDPARNYYADLEISANADENEIRKAFRQLALKFHPDRNPGREAEFVTKFQQIQAAHEVLSDPQLRLKYDNERRKYRNLHIPSYNPNSPRTRPPPPPRNAYTTTTSSGSYYRPPPPNPSKPPPQHPPPPQHHTTFSSGAERFTSSNFRAPPTAQRPSQRQTDAQARAHVFTAWQKMKQPRGEEERPANNPNNPNGAPFGRTQSTRTPSRKGFDPAAATGDEKQARSSYRSHYERPVPSPPQSGDPLKHFKEQMEGDVPFAEANRVRTPYSSTKGERTSMFGEGIGRSASVRNSPMGRPATSESGGFYSDSGRRPQRKSYGGNATEPFVNMYPSSTSDDESNSDEIPKASFQANRNKATPPKMPLNQQQTQNQGSPRGPFQPPPVNGHSNNTTEATPNPFKSRSEESINMKFSPSDWHGKFQGAPDYFAPNMAKGTFGKGRTSPTRGRSSHRTASEKVPTSGQSQPPPPPTPFTEDLRGMPPPPPPPIPMNNNVPSGSASAPHPAKFAPEQWANTFKESGWAYPAPKKDTSPRRGSVTAAKRKPPSRKASTAPNGTPIIDLPGGSASSNTSSGTPRSKSARSSKQASVEEENGDAMDIDSSTPPVEKPKPLAPEGGRGRAATEPSAPPKARAASESGTTSPTFDGLAGIANVEPFLPSTKVNGEALDGLGDLKSTLPFESRASSIPATKANKATRLQTPRVPEAPHPPDTLDASALTTYLNKMEKYVKAFNKYNQVMIEHFVARQVEARQLPEHFINRRGEPSNKPGLESCTRWAKQDAEVLQTWSNSQVMHSLALEKCKEVRAKALDRFVKE</sequence>
<evidence type="ECO:0000313" key="1">
    <source>
        <dbReference type="EMBL" id="KAF2465534.1"/>
    </source>
</evidence>
<reference evidence="1" key="1">
    <citation type="journal article" date="2020" name="Stud. Mycol.">
        <title>101 Dothideomycetes genomes: a test case for predicting lifestyles and emergence of pathogens.</title>
        <authorList>
            <person name="Haridas S."/>
            <person name="Albert R."/>
            <person name="Binder M."/>
            <person name="Bloem J."/>
            <person name="Labutti K."/>
            <person name="Salamov A."/>
            <person name="Andreopoulos B."/>
            <person name="Baker S."/>
            <person name="Barry K."/>
            <person name="Bills G."/>
            <person name="Bluhm B."/>
            <person name="Cannon C."/>
            <person name="Castanera R."/>
            <person name="Culley D."/>
            <person name="Daum C."/>
            <person name="Ezra D."/>
            <person name="Gonzalez J."/>
            <person name="Henrissat B."/>
            <person name="Kuo A."/>
            <person name="Liang C."/>
            <person name="Lipzen A."/>
            <person name="Lutzoni F."/>
            <person name="Magnuson J."/>
            <person name="Mondo S."/>
            <person name="Nolan M."/>
            <person name="Ohm R."/>
            <person name="Pangilinan J."/>
            <person name="Park H.-J."/>
            <person name="Ramirez L."/>
            <person name="Alfaro M."/>
            <person name="Sun H."/>
            <person name="Tritt A."/>
            <person name="Yoshinaga Y."/>
            <person name="Zwiers L.-H."/>
            <person name="Turgeon B."/>
            <person name="Goodwin S."/>
            <person name="Spatafora J."/>
            <person name="Crous P."/>
            <person name="Grigoriev I."/>
        </authorList>
    </citation>
    <scope>NUCLEOTIDE SEQUENCE</scope>
    <source>
        <strain evidence="1">ATCC 200398</strain>
    </source>
</reference>
<protein>
    <submittedName>
        <fullName evidence="1">Uncharacterized protein</fullName>
    </submittedName>
</protein>